<dbReference type="Pfam" id="PF11303">
    <property type="entry name" value="DUF3105"/>
    <property type="match status" value="1"/>
</dbReference>
<feature type="transmembrane region" description="Helical" evidence="1">
    <location>
        <begin position="32"/>
        <end position="53"/>
    </location>
</feature>
<sequence length="228" mass="23723">MPRGAKPTATDRRAKIAEARRAEILRLRRRRIAVVSGASVAVAAVVAGVIVIAQNHDSGGSKAASAAQGAAQAVPDTSPDTSGIAGLNRFTVSKRNHVTTSVAYGQVPPVGGDHDPVWQNCNGQVYTKALRNENAVHAMEHGSVWVTYTAAAPEADVKALAAKVSQTPYTLMSPYPGQPGAIMLTAWGKQLTVDSASDPRVDKFFAAFVQGPQTPEPGAVCTGGKDKA</sequence>
<dbReference type="EMBL" id="BAAAQN010000020">
    <property type="protein sequence ID" value="GAA2033428.1"/>
    <property type="molecule type" value="Genomic_DNA"/>
</dbReference>
<dbReference type="RefSeq" id="WP_344666894.1">
    <property type="nucleotide sequence ID" value="NZ_BAAAQN010000020.1"/>
</dbReference>
<organism evidence="2 3">
    <name type="scientific">Catenulispora yoronensis</name>
    <dbReference type="NCBI Taxonomy" id="450799"/>
    <lineage>
        <taxon>Bacteria</taxon>
        <taxon>Bacillati</taxon>
        <taxon>Actinomycetota</taxon>
        <taxon>Actinomycetes</taxon>
        <taxon>Catenulisporales</taxon>
        <taxon>Catenulisporaceae</taxon>
        <taxon>Catenulispora</taxon>
    </lineage>
</organism>
<keyword evidence="1" id="KW-0812">Transmembrane</keyword>
<evidence type="ECO:0000313" key="2">
    <source>
        <dbReference type="EMBL" id="GAA2033428.1"/>
    </source>
</evidence>
<proteinExistence type="predicted"/>
<gene>
    <name evidence="2" type="ORF">GCM10009839_37260</name>
</gene>
<evidence type="ECO:0000256" key="1">
    <source>
        <dbReference type="SAM" id="Phobius"/>
    </source>
</evidence>
<evidence type="ECO:0000313" key="3">
    <source>
        <dbReference type="Proteomes" id="UP001500751"/>
    </source>
</evidence>
<dbReference type="Proteomes" id="UP001500751">
    <property type="component" value="Unassembled WGS sequence"/>
</dbReference>
<keyword evidence="3" id="KW-1185">Reference proteome</keyword>
<dbReference type="InterPro" id="IPR021454">
    <property type="entry name" value="DUF3105"/>
</dbReference>
<reference evidence="3" key="1">
    <citation type="journal article" date="2019" name="Int. J. Syst. Evol. Microbiol.">
        <title>The Global Catalogue of Microorganisms (GCM) 10K type strain sequencing project: providing services to taxonomists for standard genome sequencing and annotation.</title>
        <authorList>
            <consortium name="The Broad Institute Genomics Platform"/>
            <consortium name="The Broad Institute Genome Sequencing Center for Infectious Disease"/>
            <person name="Wu L."/>
            <person name="Ma J."/>
        </authorList>
    </citation>
    <scope>NUCLEOTIDE SEQUENCE [LARGE SCALE GENOMIC DNA]</scope>
    <source>
        <strain evidence="3">JCM 16014</strain>
    </source>
</reference>
<protein>
    <recommendedName>
        <fullName evidence="4">DUF3105 domain-containing protein</fullName>
    </recommendedName>
</protein>
<accession>A0ABP5FWH0</accession>
<keyword evidence="1" id="KW-1133">Transmembrane helix</keyword>
<name>A0ABP5FWH0_9ACTN</name>
<evidence type="ECO:0008006" key="4">
    <source>
        <dbReference type="Google" id="ProtNLM"/>
    </source>
</evidence>
<comment type="caution">
    <text evidence="2">The sequence shown here is derived from an EMBL/GenBank/DDBJ whole genome shotgun (WGS) entry which is preliminary data.</text>
</comment>
<keyword evidence="1" id="KW-0472">Membrane</keyword>